<sequence>MSETSIIDVVNNILNVIICGKSRTFDESKLNCVSENECEVKSCYSTSTMCNVEDYIVTNNCTSSYFEYEEDNISEVNTCYFKGFFWRIQKYFCQ</sequence>
<proteinExistence type="predicted"/>
<dbReference type="Proteomes" id="UP000035680">
    <property type="component" value="Unassembled WGS sequence"/>
</dbReference>
<dbReference type="AlphaFoldDB" id="A0A0K0G0M6"/>
<accession>A0A0K0G0M6</accession>
<reference evidence="1" key="1">
    <citation type="submission" date="2014-07" db="EMBL/GenBank/DDBJ databases">
        <authorList>
            <person name="Martin A.A"/>
            <person name="De Silva N."/>
        </authorList>
    </citation>
    <scope>NUCLEOTIDE SEQUENCE</scope>
</reference>
<organism evidence="1 2">
    <name type="scientific">Strongyloides venezuelensis</name>
    <name type="common">Threadworm</name>
    <dbReference type="NCBI Taxonomy" id="75913"/>
    <lineage>
        <taxon>Eukaryota</taxon>
        <taxon>Metazoa</taxon>
        <taxon>Ecdysozoa</taxon>
        <taxon>Nematoda</taxon>
        <taxon>Chromadorea</taxon>
        <taxon>Rhabditida</taxon>
        <taxon>Tylenchina</taxon>
        <taxon>Panagrolaimomorpha</taxon>
        <taxon>Strongyloidoidea</taxon>
        <taxon>Strongyloididae</taxon>
        <taxon>Strongyloides</taxon>
    </lineage>
</organism>
<evidence type="ECO:0000313" key="2">
    <source>
        <dbReference type="WBParaSite" id="SVE_1826100.1"/>
    </source>
</evidence>
<protein>
    <submittedName>
        <fullName evidence="2">EB domain-containing protein</fullName>
    </submittedName>
</protein>
<evidence type="ECO:0000313" key="1">
    <source>
        <dbReference type="Proteomes" id="UP000035680"/>
    </source>
</evidence>
<keyword evidence="1" id="KW-1185">Reference proteome</keyword>
<reference evidence="2" key="2">
    <citation type="submission" date="2015-08" db="UniProtKB">
        <authorList>
            <consortium name="WormBaseParasite"/>
        </authorList>
    </citation>
    <scope>IDENTIFICATION</scope>
</reference>
<name>A0A0K0G0M6_STRVS</name>
<dbReference type="WBParaSite" id="SVE_1826100.1">
    <property type="protein sequence ID" value="SVE_1826100.1"/>
    <property type="gene ID" value="SVE_1826100"/>
</dbReference>